<evidence type="ECO:0000256" key="1">
    <source>
        <dbReference type="SAM" id="Phobius"/>
    </source>
</evidence>
<proteinExistence type="predicted"/>
<name>E4Y3Y7_OIKDI</name>
<gene>
    <name evidence="2" type="ORF">GSOID_T00018250001</name>
</gene>
<keyword evidence="1" id="KW-0812">Transmembrane</keyword>
<protein>
    <submittedName>
        <fullName evidence="2">Uncharacterized protein</fullName>
    </submittedName>
</protein>
<feature type="transmembrane region" description="Helical" evidence="1">
    <location>
        <begin position="6"/>
        <end position="25"/>
    </location>
</feature>
<organism evidence="2">
    <name type="scientific">Oikopleura dioica</name>
    <name type="common">Tunicate</name>
    <dbReference type="NCBI Taxonomy" id="34765"/>
    <lineage>
        <taxon>Eukaryota</taxon>
        <taxon>Metazoa</taxon>
        <taxon>Chordata</taxon>
        <taxon>Tunicata</taxon>
        <taxon>Appendicularia</taxon>
        <taxon>Copelata</taxon>
        <taxon>Oikopleuridae</taxon>
        <taxon>Oikopleura</taxon>
    </lineage>
</organism>
<keyword evidence="1" id="KW-1133">Transmembrane helix</keyword>
<accession>E4Y3Y7</accession>
<dbReference type="AlphaFoldDB" id="E4Y3Y7"/>
<keyword evidence="1" id="KW-0472">Membrane</keyword>
<reference evidence="2" key="1">
    <citation type="journal article" date="2010" name="Science">
        <title>Plasticity of animal genome architecture unmasked by rapid evolution of a pelagic tunicate.</title>
        <authorList>
            <person name="Denoeud F."/>
            <person name="Henriet S."/>
            <person name="Mungpakdee S."/>
            <person name="Aury J.M."/>
            <person name="Da Silva C."/>
            <person name="Brinkmann H."/>
            <person name="Mikhaleva J."/>
            <person name="Olsen L.C."/>
            <person name="Jubin C."/>
            <person name="Canestro C."/>
            <person name="Bouquet J.M."/>
            <person name="Danks G."/>
            <person name="Poulain J."/>
            <person name="Campsteijn C."/>
            <person name="Adamski M."/>
            <person name="Cross I."/>
            <person name="Yadetie F."/>
            <person name="Muffato M."/>
            <person name="Louis A."/>
            <person name="Butcher S."/>
            <person name="Tsagkogeorga G."/>
            <person name="Konrad A."/>
            <person name="Singh S."/>
            <person name="Jensen M.F."/>
            <person name="Cong E.H."/>
            <person name="Eikeseth-Otteraa H."/>
            <person name="Noel B."/>
            <person name="Anthouard V."/>
            <person name="Porcel B.M."/>
            <person name="Kachouri-Lafond R."/>
            <person name="Nishino A."/>
            <person name="Ugolini M."/>
            <person name="Chourrout P."/>
            <person name="Nishida H."/>
            <person name="Aasland R."/>
            <person name="Huzurbazar S."/>
            <person name="Westhof E."/>
            <person name="Delsuc F."/>
            <person name="Lehrach H."/>
            <person name="Reinhardt R."/>
            <person name="Weissenbach J."/>
            <person name="Roy S.W."/>
            <person name="Artiguenave F."/>
            <person name="Postlethwait J.H."/>
            <person name="Manak J.R."/>
            <person name="Thompson E.M."/>
            <person name="Jaillon O."/>
            <person name="Du Pasquier L."/>
            <person name="Boudinot P."/>
            <person name="Liberles D.A."/>
            <person name="Volff J.N."/>
            <person name="Philippe H."/>
            <person name="Lenhard B."/>
            <person name="Roest Crollius H."/>
            <person name="Wincker P."/>
            <person name="Chourrout D."/>
        </authorList>
    </citation>
    <scope>NUCLEOTIDE SEQUENCE [LARGE SCALE GENOMIC DNA]</scope>
</reference>
<evidence type="ECO:0000313" key="2">
    <source>
        <dbReference type="EMBL" id="CBY30385.1"/>
    </source>
</evidence>
<dbReference type="Proteomes" id="UP000011014">
    <property type="component" value="Unassembled WGS sequence"/>
</dbReference>
<dbReference type="EMBL" id="FN654275">
    <property type="protein sequence ID" value="CBY30385.1"/>
    <property type="molecule type" value="Genomic_DNA"/>
</dbReference>
<sequence>MNICELNMFAAQITSVFIATFMQYFHKFSYDE</sequence>